<dbReference type="InterPro" id="IPR003952">
    <property type="entry name" value="FRD_SDH_FAD_BS"/>
</dbReference>
<dbReference type="SUPFAM" id="SSF51905">
    <property type="entry name" value="FAD/NAD(P)-binding domain"/>
    <property type="match status" value="1"/>
</dbReference>
<dbReference type="GO" id="GO:0006099">
    <property type="term" value="P:tricarboxylic acid cycle"/>
    <property type="evidence" value="ECO:0007669"/>
    <property type="project" value="UniProtKB-UniRule"/>
</dbReference>
<evidence type="ECO:0000256" key="14">
    <source>
        <dbReference type="PIRSR" id="PIRSR000171-1"/>
    </source>
</evidence>
<accession>M2X9B4</accession>
<dbReference type="NCBIfam" id="TIGR01812">
    <property type="entry name" value="sdhA_frdA_Gneg"/>
    <property type="match status" value="1"/>
</dbReference>
<dbReference type="Gene3D" id="1.20.58.100">
    <property type="entry name" value="Fumarate reductase/succinate dehydrogenase flavoprotein-like, C-terminal domain"/>
    <property type="match status" value="1"/>
</dbReference>
<comment type="caution">
    <text evidence="21">The sequence shown here is derived from an EMBL/GenBank/DDBJ whole genome shotgun (WGS) entry which is preliminary data.</text>
</comment>
<dbReference type="GO" id="GO:0050660">
    <property type="term" value="F:flavin adenine dinucleotide binding"/>
    <property type="evidence" value="ECO:0007669"/>
    <property type="project" value="UniProtKB-UniRule"/>
</dbReference>
<feature type="binding site" evidence="16">
    <location>
        <position position="384"/>
    </location>
    <ligand>
        <name>FAD</name>
        <dbReference type="ChEBI" id="CHEBI:57692"/>
    </ligand>
</feature>
<dbReference type="PIRSF" id="PIRSF000171">
    <property type="entry name" value="SDHA_APRA_LASPO"/>
    <property type="match status" value="1"/>
</dbReference>
<protein>
    <recommendedName>
        <fullName evidence="5 13">Succinate dehydrogenase flavoprotein subunit</fullName>
        <ecNumber evidence="4 18">1.3.5.1</ecNumber>
    </recommendedName>
</protein>
<evidence type="ECO:0000313" key="21">
    <source>
        <dbReference type="EMBL" id="EME57706.1"/>
    </source>
</evidence>
<proteinExistence type="inferred from homology"/>
<dbReference type="Gene3D" id="3.50.50.60">
    <property type="entry name" value="FAD/NAD(P)-binding domain"/>
    <property type="match status" value="1"/>
</dbReference>
<dbReference type="PANTHER" id="PTHR11632">
    <property type="entry name" value="SUCCINATE DEHYDROGENASE 2 FLAVOPROTEIN SUBUNIT"/>
    <property type="match status" value="1"/>
</dbReference>
<evidence type="ECO:0000256" key="7">
    <source>
        <dbReference type="ARBA" id="ARBA00022630"/>
    </source>
</evidence>
<dbReference type="InterPro" id="IPR030664">
    <property type="entry name" value="SdhA/FrdA/AprA"/>
</dbReference>
<evidence type="ECO:0000256" key="9">
    <source>
        <dbReference type="ARBA" id="ARBA00022982"/>
    </source>
</evidence>
<dbReference type="AlphaFoldDB" id="M2X9B4"/>
<dbReference type="FunFam" id="1.20.58.100:FF:000001">
    <property type="entry name" value="Succinate dehydrogenase flavoprotein subunit (SdhA)"/>
    <property type="match status" value="1"/>
</dbReference>
<dbReference type="GO" id="GO:0022900">
    <property type="term" value="P:electron transport chain"/>
    <property type="evidence" value="ECO:0007669"/>
    <property type="project" value="UniProtKB-UniRule"/>
</dbReference>
<dbReference type="EMBL" id="AOHO01000058">
    <property type="protein sequence ID" value="EME57706.1"/>
    <property type="molecule type" value="Genomic_DNA"/>
</dbReference>
<dbReference type="GO" id="GO:0009061">
    <property type="term" value="P:anaerobic respiration"/>
    <property type="evidence" value="ECO:0007669"/>
    <property type="project" value="TreeGrafter"/>
</dbReference>
<dbReference type="GO" id="GO:0005886">
    <property type="term" value="C:plasma membrane"/>
    <property type="evidence" value="ECO:0007669"/>
    <property type="project" value="TreeGrafter"/>
</dbReference>
<evidence type="ECO:0000256" key="17">
    <source>
        <dbReference type="PIRSR" id="PIRSR611281-4"/>
    </source>
</evidence>
<evidence type="ECO:0000256" key="11">
    <source>
        <dbReference type="ARBA" id="ARBA00023136"/>
    </source>
</evidence>
<feature type="binding site" evidence="15">
    <location>
        <position position="395"/>
    </location>
    <ligand>
        <name>substrate</name>
    </ligand>
</feature>
<evidence type="ECO:0000256" key="6">
    <source>
        <dbReference type="ARBA" id="ARBA00022448"/>
    </source>
</evidence>
<evidence type="ECO:0000256" key="16">
    <source>
        <dbReference type="PIRSR" id="PIRSR611281-3"/>
    </source>
</evidence>
<dbReference type="Gene3D" id="3.90.700.10">
    <property type="entry name" value="Succinate dehydrogenase/fumarate reductase flavoprotein, catalytic domain"/>
    <property type="match status" value="1"/>
</dbReference>
<keyword evidence="22" id="KW-1185">Reference proteome</keyword>
<dbReference type="GO" id="GO:0009055">
    <property type="term" value="F:electron transfer activity"/>
    <property type="evidence" value="ECO:0007669"/>
    <property type="project" value="TreeGrafter"/>
</dbReference>
<dbReference type="Proteomes" id="UP000054226">
    <property type="component" value="Unassembled WGS sequence"/>
</dbReference>
<comment type="cofactor">
    <cofactor evidence="16">
        <name>FAD</name>
        <dbReference type="ChEBI" id="CHEBI:57692"/>
    </cofactor>
    <text evidence="16">Flavinylated by SdhE, about 5% flavinylation occurs in the absence of SdhE.</text>
</comment>
<evidence type="ECO:0000256" key="2">
    <source>
        <dbReference type="ARBA" id="ARBA00004894"/>
    </source>
</evidence>
<dbReference type="RefSeq" id="WP_007032046.1">
    <property type="nucleotide sequence ID" value="NZ_AOHO01000058.1"/>
</dbReference>
<evidence type="ECO:0000256" key="15">
    <source>
        <dbReference type="PIRSR" id="PIRSR611281-2"/>
    </source>
</evidence>
<keyword evidence="18" id="KW-0816">Tricarboxylic acid cycle</keyword>
<name>M2X9B4_9PSEU</name>
<feature type="binding site" evidence="16">
    <location>
        <begin position="34"/>
        <end position="49"/>
    </location>
    <ligand>
        <name>FAD</name>
        <dbReference type="ChEBI" id="CHEBI:57692"/>
    </ligand>
</feature>
<dbReference type="InterPro" id="IPR015939">
    <property type="entry name" value="Fum_Rdtase/Succ_DH_flav-like_C"/>
</dbReference>
<dbReference type="OrthoDB" id="9805351at2"/>
<keyword evidence="10 18" id="KW-0560">Oxidoreductase</keyword>
<comment type="similarity">
    <text evidence="3 18">Belongs to the FAD-dependent oxidoreductase 2 family. FRD/SDH subfamily.</text>
</comment>
<feature type="domain" description="Fumarate reductase/succinate dehydrogenase flavoprotein-like C-terminal" evidence="20">
    <location>
        <begin position="455"/>
        <end position="584"/>
    </location>
</feature>
<dbReference type="GO" id="GO:0033765">
    <property type="term" value="F:steroid dehydrogenase activity, acting on the CH-CH group of donors"/>
    <property type="evidence" value="ECO:0007669"/>
    <property type="project" value="UniProtKB-ARBA"/>
</dbReference>
<feature type="binding site" evidence="15">
    <location>
        <position position="354"/>
    </location>
    <ligand>
        <name>substrate</name>
    </ligand>
</feature>
<dbReference type="SUPFAM" id="SSF56425">
    <property type="entry name" value="Succinate dehydrogenase/fumarate reductase flavoprotein, catalytic domain"/>
    <property type="match status" value="1"/>
</dbReference>
<gene>
    <name evidence="21" type="primary">sdhA</name>
    <name evidence="21" type="ORF">H074_20987</name>
</gene>
<dbReference type="GO" id="GO:0008177">
    <property type="term" value="F:succinate dehydrogenase (quinone) activity"/>
    <property type="evidence" value="ECO:0007669"/>
    <property type="project" value="UniProtKB-EC"/>
</dbReference>
<dbReference type="InterPro" id="IPR037099">
    <property type="entry name" value="Fum_R/Succ_DH_flav-like_C_sf"/>
</dbReference>
<dbReference type="FunFam" id="3.90.700.10:FF:000001">
    <property type="entry name" value="Mitochondrial succinate dehydrogenase flavoprotein subunit"/>
    <property type="match status" value="1"/>
</dbReference>
<feature type="binding site" evidence="15">
    <location>
        <position position="243"/>
    </location>
    <ligand>
        <name>substrate</name>
    </ligand>
</feature>
<reference evidence="21 22" key="1">
    <citation type="journal article" date="2013" name="Genome Announc.">
        <title>Draft Genome Sequence of Amycolatopsis decaplanina Strain DSM 44594T.</title>
        <authorList>
            <person name="Kaur N."/>
            <person name="Kumar S."/>
            <person name="Bala M."/>
            <person name="Raghava G.P."/>
            <person name="Mayilraj S."/>
        </authorList>
    </citation>
    <scope>NUCLEOTIDE SEQUENCE [LARGE SCALE GENOMIC DNA]</scope>
    <source>
        <strain evidence="21 22">DSM 44594</strain>
    </source>
</reference>
<dbReference type="PANTHER" id="PTHR11632:SF51">
    <property type="entry name" value="SUCCINATE DEHYDROGENASE [UBIQUINONE] FLAVOPROTEIN SUBUNIT, MITOCHONDRIAL"/>
    <property type="match status" value="1"/>
</dbReference>
<dbReference type="InterPro" id="IPR003953">
    <property type="entry name" value="FAD-dep_OxRdtase_2_FAD-bd"/>
</dbReference>
<keyword evidence="6 18" id="KW-0813">Transport</keyword>
<evidence type="ECO:0000256" key="18">
    <source>
        <dbReference type="RuleBase" id="RU362051"/>
    </source>
</evidence>
<dbReference type="InterPro" id="IPR014006">
    <property type="entry name" value="Succ_Dhase_FrdA_Gneg"/>
</dbReference>
<evidence type="ECO:0000259" key="20">
    <source>
        <dbReference type="Pfam" id="PF02910"/>
    </source>
</evidence>
<dbReference type="FunFam" id="3.50.50.60:FF:000016">
    <property type="entry name" value="Succinate dehydrogenase flavoprotein subunit"/>
    <property type="match status" value="1"/>
</dbReference>
<evidence type="ECO:0000256" key="12">
    <source>
        <dbReference type="ARBA" id="ARBA00049220"/>
    </source>
</evidence>
<dbReference type="PROSITE" id="PS00504">
    <property type="entry name" value="FRD_SDH_FAD_BINDING"/>
    <property type="match status" value="1"/>
</dbReference>
<feature type="binding site" evidence="15">
    <location>
        <position position="255"/>
    </location>
    <ligand>
        <name>substrate</name>
    </ligand>
</feature>
<evidence type="ECO:0000256" key="13">
    <source>
        <dbReference type="NCBIfam" id="TIGR01816"/>
    </source>
</evidence>
<dbReference type="UniPathway" id="UPA00223">
    <property type="reaction ID" value="UER01005"/>
</dbReference>
<feature type="domain" description="FAD-dependent oxidoreductase 2 FAD-binding" evidence="19">
    <location>
        <begin position="7"/>
        <end position="401"/>
    </location>
</feature>
<dbReference type="InterPro" id="IPR036188">
    <property type="entry name" value="FAD/NAD-bd_sf"/>
</dbReference>
<evidence type="ECO:0000256" key="1">
    <source>
        <dbReference type="ARBA" id="ARBA00004170"/>
    </source>
</evidence>
<evidence type="ECO:0000256" key="5">
    <source>
        <dbReference type="ARBA" id="ARBA00019965"/>
    </source>
</evidence>
<dbReference type="Pfam" id="PF02910">
    <property type="entry name" value="Succ_DH_flav_C"/>
    <property type="match status" value="1"/>
</dbReference>
<dbReference type="InterPro" id="IPR027477">
    <property type="entry name" value="Succ_DH/fumarate_Rdtase_cat_sf"/>
</dbReference>
<organism evidence="21 22">
    <name type="scientific">Amycolatopsis decaplanina DSM 44594</name>
    <dbReference type="NCBI Taxonomy" id="1284240"/>
    <lineage>
        <taxon>Bacteria</taxon>
        <taxon>Bacillati</taxon>
        <taxon>Actinomycetota</taxon>
        <taxon>Actinomycetes</taxon>
        <taxon>Pseudonocardiales</taxon>
        <taxon>Pseudonocardiaceae</taxon>
        <taxon>Amycolatopsis</taxon>
    </lineage>
</organism>
<dbReference type="Gene3D" id="4.10.80.40">
    <property type="entry name" value="succinate dehydrogenase protein domain"/>
    <property type="match status" value="1"/>
</dbReference>
<evidence type="ECO:0000256" key="4">
    <source>
        <dbReference type="ARBA" id="ARBA00012792"/>
    </source>
</evidence>
<dbReference type="PRINTS" id="PR00411">
    <property type="entry name" value="PNDRDTASEI"/>
</dbReference>
<evidence type="ECO:0000256" key="10">
    <source>
        <dbReference type="ARBA" id="ARBA00023002"/>
    </source>
</evidence>
<keyword evidence="8 16" id="KW-0274">FAD</keyword>
<feature type="binding site" evidence="16">
    <location>
        <position position="222"/>
    </location>
    <ligand>
        <name>FAD</name>
        <dbReference type="ChEBI" id="CHEBI:57692"/>
    </ligand>
</feature>
<evidence type="ECO:0000256" key="8">
    <source>
        <dbReference type="ARBA" id="ARBA00022827"/>
    </source>
</evidence>
<keyword evidence="7 16" id="KW-0285">Flavoprotein</keyword>
<comment type="catalytic activity">
    <reaction evidence="12 18">
        <text>a quinone + succinate = fumarate + a quinol</text>
        <dbReference type="Rhea" id="RHEA:40523"/>
        <dbReference type="ChEBI" id="CHEBI:24646"/>
        <dbReference type="ChEBI" id="CHEBI:29806"/>
        <dbReference type="ChEBI" id="CHEBI:30031"/>
        <dbReference type="ChEBI" id="CHEBI:132124"/>
        <dbReference type="EC" id="1.3.5.1"/>
    </reaction>
</comment>
<dbReference type="EC" id="1.3.5.1" evidence="4 18"/>
<evidence type="ECO:0000259" key="19">
    <source>
        <dbReference type="Pfam" id="PF00890"/>
    </source>
</evidence>
<keyword evidence="11 18" id="KW-0472">Membrane</keyword>
<sequence>MQFHKYDVVIVGAGGAGMRAAIESGQRARTAVLTKLYPTRSHTGAAQGGMCAALANVEEDNWEWHTFDTIKGGDYLVDQDAAEIMAKEAIDAVLDLEKMGLPFNRTPEGKIDQRRFGGHTRDHGKAAVRRACYAADRTGHMILQTLYQNCVKHGTEFFNEFYVLDLVLTPDEDGNPAASGVVAYELATGELHVFQAKSIVFATGGAGKIFKTTSNAHTLTGDGLGIIFRKGLPLEDMEFFQFHPTGLAGLGILISEAVRGEGGILRNADGERFMERYAPTIKDLAPRDIVARSMVQEVLQGRGCGPNKDYVVLDVTHIPEETLNAKLPDIMEFSRTYLGVDPVTEPVPVFPTCHYVMGGIPTNIHGEALRDNENVIPGLYAAGEVACVSVHGSNRLGTNSLLDINVFGRRAGIAAAEYALAHEHIELPENPTKVVEDQLSLLLSEHGDERVADIRTELQKTMDSHASVYRTEDTLKQALTDVQALKERYGRITVSDKGKRYNTDVLEAVELGFLLELAEVLVVGALARKESRGGHAREDYPNRDDTNFMRHTMAYKQGEGLSADVRLDYKPVTFTRYEPMERKY</sequence>
<keyword evidence="9 18" id="KW-0249">Electron transport</keyword>
<comment type="subcellular location">
    <subcellularLocation>
        <location evidence="1">Membrane</location>
        <topology evidence="1">Peripheral membrane protein</topology>
    </subcellularLocation>
</comment>
<feature type="active site" description="Proton acceptor" evidence="14">
    <location>
        <position position="287"/>
    </location>
</feature>
<feature type="binding site" evidence="16">
    <location>
        <begin position="400"/>
        <end position="401"/>
    </location>
    <ligand>
        <name>FAD</name>
        <dbReference type="ChEBI" id="CHEBI:57692"/>
    </ligand>
</feature>
<evidence type="ECO:0000256" key="3">
    <source>
        <dbReference type="ARBA" id="ARBA00008040"/>
    </source>
</evidence>
<evidence type="ECO:0000313" key="22">
    <source>
        <dbReference type="Proteomes" id="UP000054226"/>
    </source>
</evidence>
<dbReference type="NCBIfam" id="TIGR01816">
    <property type="entry name" value="sdhA_forward"/>
    <property type="match status" value="1"/>
</dbReference>
<dbReference type="Pfam" id="PF00890">
    <property type="entry name" value="FAD_binding_2"/>
    <property type="match status" value="1"/>
</dbReference>
<feature type="binding site" evidence="16">
    <location>
        <begin position="12"/>
        <end position="17"/>
    </location>
    <ligand>
        <name>FAD</name>
        <dbReference type="ChEBI" id="CHEBI:57692"/>
    </ligand>
</feature>
<feature type="modified residue" description="Tele-8alpha-FAD histidine" evidence="17">
    <location>
        <position position="42"/>
    </location>
</feature>
<dbReference type="SUPFAM" id="SSF46977">
    <property type="entry name" value="Succinate dehydrogenase/fumarate reductase flavoprotein C-terminal domain"/>
    <property type="match status" value="1"/>
</dbReference>
<dbReference type="PATRIC" id="fig|1284240.4.peg.4257"/>
<comment type="pathway">
    <text evidence="2 18">Carbohydrate metabolism; tricarboxylic acid cycle; fumarate from succinate (bacterial route): step 1/1.</text>
</comment>
<dbReference type="InterPro" id="IPR011281">
    <property type="entry name" value="Succ_DH_flav_su_fwd"/>
</dbReference>